<feature type="region of interest" description="Disordered" evidence="1">
    <location>
        <begin position="47"/>
        <end position="95"/>
    </location>
</feature>
<accession>A0A1H0A1W4</accession>
<dbReference type="Proteomes" id="UP000183376">
    <property type="component" value="Chromosome I"/>
</dbReference>
<evidence type="ECO:0000313" key="3">
    <source>
        <dbReference type="EMBL" id="SDN27435.1"/>
    </source>
</evidence>
<reference evidence="3 4" key="1">
    <citation type="submission" date="2016-10" db="EMBL/GenBank/DDBJ databases">
        <authorList>
            <person name="de Groot N.N."/>
        </authorList>
    </citation>
    <scope>NUCLEOTIDE SEQUENCE [LARGE SCALE GENOMIC DNA]</scope>
    <source>
        <strain evidence="3 4">DSM 44149</strain>
    </source>
</reference>
<keyword evidence="2" id="KW-0812">Transmembrane</keyword>
<evidence type="ECO:0000256" key="1">
    <source>
        <dbReference type="SAM" id="MobiDB-lite"/>
    </source>
</evidence>
<dbReference type="AlphaFoldDB" id="A0A1H0A1W4"/>
<dbReference type="STRING" id="211114.SAMN04489726_5830"/>
<evidence type="ECO:0000256" key="2">
    <source>
        <dbReference type="SAM" id="Phobius"/>
    </source>
</evidence>
<feature type="compositionally biased region" description="Acidic residues" evidence="1">
    <location>
        <begin position="64"/>
        <end position="95"/>
    </location>
</feature>
<protein>
    <submittedName>
        <fullName evidence="3">Uncharacterized protein</fullName>
    </submittedName>
</protein>
<sequence length="95" mass="9746">MTSASRVGIVSMVAAGVIGLTAAVYAFAGQAAPPQVSGEAPLAPVPGLVNHVQQPGAPVAPVLCDDDDDPDDLDDLHDDDDDNDPDDDLYDDDCD</sequence>
<evidence type="ECO:0000313" key="4">
    <source>
        <dbReference type="Proteomes" id="UP000183376"/>
    </source>
</evidence>
<dbReference type="EMBL" id="LT629701">
    <property type="protein sequence ID" value="SDN27435.1"/>
    <property type="molecule type" value="Genomic_DNA"/>
</dbReference>
<proteinExistence type="predicted"/>
<feature type="transmembrane region" description="Helical" evidence="2">
    <location>
        <begin position="7"/>
        <end position="28"/>
    </location>
</feature>
<gene>
    <name evidence="3" type="ORF">SAMN04489726_5830</name>
</gene>
<organism evidence="3 4">
    <name type="scientific">Allokutzneria albata</name>
    <name type="common">Kibdelosporangium albatum</name>
    <dbReference type="NCBI Taxonomy" id="211114"/>
    <lineage>
        <taxon>Bacteria</taxon>
        <taxon>Bacillati</taxon>
        <taxon>Actinomycetota</taxon>
        <taxon>Actinomycetes</taxon>
        <taxon>Pseudonocardiales</taxon>
        <taxon>Pseudonocardiaceae</taxon>
        <taxon>Allokutzneria</taxon>
    </lineage>
</organism>
<keyword evidence="2" id="KW-0472">Membrane</keyword>
<keyword evidence="2" id="KW-1133">Transmembrane helix</keyword>
<keyword evidence="4" id="KW-1185">Reference proteome</keyword>
<dbReference type="RefSeq" id="WP_197683906.1">
    <property type="nucleotide sequence ID" value="NZ_JOEF01000003.1"/>
</dbReference>
<name>A0A1H0A1W4_ALLAB</name>